<dbReference type="Proteomes" id="UP000188169">
    <property type="component" value="Unassembled WGS sequence"/>
</dbReference>
<name>A0A1R4ECZ3_9GAMM</name>
<dbReference type="OrthoDB" id="4868247at2"/>
<dbReference type="EMBL" id="FUGD01000044">
    <property type="protein sequence ID" value="SJM36372.1"/>
    <property type="molecule type" value="Genomic_DNA"/>
</dbReference>
<evidence type="ECO:0000256" key="1">
    <source>
        <dbReference type="SAM" id="Phobius"/>
    </source>
</evidence>
<keyword evidence="1" id="KW-0472">Membrane</keyword>
<proteinExistence type="predicted"/>
<gene>
    <name evidence="2" type="ORF">A1019T_00333</name>
</gene>
<reference evidence="3" key="1">
    <citation type="submission" date="2017-02" db="EMBL/GenBank/DDBJ databases">
        <authorList>
            <person name="Mornico D."/>
        </authorList>
    </citation>
    <scope>NUCLEOTIDE SEQUENCE [LARGE SCALE GENOMIC DNA]</scope>
</reference>
<dbReference type="Pfam" id="PF14345">
    <property type="entry name" value="GDYXXLXY"/>
    <property type="match status" value="1"/>
</dbReference>
<keyword evidence="3" id="KW-1185">Reference proteome</keyword>
<keyword evidence="1" id="KW-0812">Transmembrane</keyword>
<keyword evidence="1" id="KW-1133">Transmembrane helix</keyword>
<evidence type="ECO:0000313" key="3">
    <source>
        <dbReference type="Proteomes" id="UP000188169"/>
    </source>
</evidence>
<feature type="transmembrane region" description="Helical" evidence="1">
    <location>
        <begin position="16"/>
        <end position="36"/>
    </location>
</feature>
<dbReference type="InterPro" id="IPR025833">
    <property type="entry name" value="GDYXXLXY"/>
</dbReference>
<protein>
    <recommendedName>
        <fullName evidence="4">GDYXXLXY protein</fullName>
    </recommendedName>
</protein>
<evidence type="ECO:0008006" key="4">
    <source>
        <dbReference type="Google" id="ProtNLM"/>
    </source>
</evidence>
<dbReference type="AlphaFoldDB" id="A0A1R4ECZ3"/>
<sequence>MSSAVLKRRPQLSSKISLLVAIVGLLIVLVVVNLGIKKYETHLATAQKVLLQLAPVDPRSLMQGDYMALDYAISEQIMAAIEQQLAATDNQKQIDTLYNLSQDGLVVIKKDPQGVGHFLRLLDQPKEDPLTLAKDELLLAYRLRHGQLKIATNAFFFEEGQAAAFEQAKYGLFRVNDKGEPLLTHLVNSEFEVIDPKNNSPKPSNK</sequence>
<dbReference type="RefSeq" id="WP_077447783.1">
    <property type="nucleotide sequence ID" value="NZ_FUGD01000044.1"/>
</dbReference>
<accession>A0A1R4ECZ3</accession>
<dbReference type="STRING" id="1945520.A1019T_00333"/>
<organism evidence="2 3">
    <name type="scientific">Psychrobacter pasteurii</name>
    <dbReference type="NCBI Taxonomy" id="1945520"/>
    <lineage>
        <taxon>Bacteria</taxon>
        <taxon>Pseudomonadati</taxon>
        <taxon>Pseudomonadota</taxon>
        <taxon>Gammaproteobacteria</taxon>
        <taxon>Moraxellales</taxon>
        <taxon>Moraxellaceae</taxon>
        <taxon>Psychrobacter</taxon>
    </lineage>
</organism>
<evidence type="ECO:0000313" key="2">
    <source>
        <dbReference type="EMBL" id="SJM36372.1"/>
    </source>
</evidence>